<keyword evidence="1" id="KW-0812">Transmembrane</keyword>
<dbReference type="EMBL" id="VAUV01000019">
    <property type="protein sequence ID" value="TLD68775.1"/>
    <property type="molecule type" value="Genomic_DNA"/>
</dbReference>
<proteinExistence type="predicted"/>
<organism evidence="2 3">
    <name type="scientific">Phragmitibacter flavus</name>
    <dbReference type="NCBI Taxonomy" id="2576071"/>
    <lineage>
        <taxon>Bacteria</taxon>
        <taxon>Pseudomonadati</taxon>
        <taxon>Verrucomicrobiota</taxon>
        <taxon>Verrucomicrobiia</taxon>
        <taxon>Verrucomicrobiales</taxon>
        <taxon>Verrucomicrobiaceae</taxon>
        <taxon>Phragmitibacter</taxon>
    </lineage>
</organism>
<evidence type="ECO:0000313" key="2">
    <source>
        <dbReference type="EMBL" id="TLD68775.1"/>
    </source>
</evidence>
<keyword evidence="1" id="KW-1133">Transmembrane helix</keyword>
<keyword evidence="1" id="KW-0472">Membrane</keyword>
<protein>
    <submittedName>
        <fullName evidence="2">Uncharacterized protein</fullName>
    </submittedName>
</protein>
<accession>A0A5R8KA43</accession>
<gene>
    <name evidence="2" type="ORF">FEM03_20795</name>
</gene>
<evidence type="ECO:0000313" key="3">
    <source>
        <dbReference type="Proteomes" id="UP000306196"/>
    </source>
</evidence>
<dbReference type="AlphaFoldDB" id="A0A5R8KA43"/>
<sequence>MLGIVAFFLLVFFPLCLLLWHWMMHRIGGWGRLAANYGATVGIEGKQFRGYGSVGLMPQNFLSFTANDEGLRIKRLQFFDRVNKPLFIPWKDFHGLRPGKSYTKETMVVLDIGRPVVGRLLLPVRVLQQSAGKVLLVEAPPATAEAAFNKEIS</sequence>
<keyword evidence="3" id="KW-1185">Reference proteome</keyword>
<name>A0A5R8KA43_9BACT</name>
<reference evidence="2 3" key="1">
    <citation type="submission" date="2019-05" db="EMBL/GenBank/DDBJ databases">
        <title>Verrucobacter flavum gen. nov., sp. nov. a new member of the family Verrucomicrobiaceae.</title>
        <authorList>
            <person name="Szuroczki S."/>
            <person name="Abbaszade G."/>
            <person name="Szabo A."/>
            <person name="Felfoldi T."/>
            <person name="Schumann P."/>
            <person name="Boka K."/>
            <person name="Keki Z."/>
            <person name="Toumi M."/>
            <person name="Toth E."/>
        </authorList>
    </citation>
    <scope>NUCLEOTIDE SEQUENCE [LARGE SCALE GENOMIC DNA]</scope>
    <source>
        <strain evidence="2 3">MG-N-17</strain>
    </source>
</reference>
<feature type="transmembrane region" description="Helical" evidence="1">
    <location>
        <begin position="6"/>
        <end position="23"/>
    </location>
</feature>
<dbReference type="Proteomes" id="UP000306196">
    <property type="component" value="Unassembled WGS sequence"/>
</dbReference>
<evidence type="ECO:0000256" key="1">
    <source>
        <dbReference type="SAM" id="Phobius"/>
    </source>
</evidence>
<comment type="caution">
    <text evidence="2">The sequence shown here is derived from an EMBL/GenBank/DDBJ whole genome shotgun (WGS) entry which is preliminary data.</text>
</comment>